<gene>
    <name evidence="1" type="ORF">Vadar_034169</name>
</gene>
<organism evidence="1 2">
    <name type="scientific">Vaccinium darrowii</name>
    <dbReference type="NCBI Taxonomy" id="229202"/>
    <lineage>
        <taxon>Eukaryota</taxon>
        <taxon>Viridiplantae</taxon>
        <taxon>Streptophyta</taxon>
        <taxon>Embryophyta</taxon>
        <taxon>Tracheophyta</taxon>
        <taxon>Spermatophyta</taxon>
        <taxon>Magnoliopsida</taxon>
        <taxon>eudicotyledons</taxon>
        <taxon>Gunneridae</taxon>
        <taxon>Pentapetalae</taxon>
        <taxon>asterids</taxon>
        <taxon>Ericales</taxon>
        <taxon>Ericaceae</taxon>
        <taxon>Vaccinioideae</taxon>
        <taxon>Vaccinieae</taxon>
        <taxon>Vaccinium</taxon>
    </lineage>
</organism>
<sequence length="777" mass="88908">MILSRPQDLLSPFTSSLRSLPLLTTSPRHSLPFPLNHNRLPPLASSPLPLSTLVEQVADATDSDESFDFDASFESPDLKKMQVISSPSLEVRELEELPEQWRRTKLAWLCKELPAHKASMLVRILNAQRKWIRQEDLTYLAVHCMRIRENETAFRVYKWMMQQHWFRFDFALATKLADFLGRERKYLKCREIFDDIINQGRVPSESTFHVLIIAYLSSQGHGCLDEACSIYNRMIQLGGYKPQLSLHNSLFRALVSNTGGSSKKYLKQAEFIYHNLVTSELQIHKDIYGGLIWLHSYQDNIDKERIESLRSELQVAGFQESREVLVSILRACSKDGDVQEAERVWLKLIRCEGSLPSQAFVCKMGVYAKVGQPLKSLEIFRGMQEHLGSANVVAYHKIIEVLSKAQQIELAESLMGEFLESGLKPLGPSYIDLMDMYFSLDLHDKLESTFSQCLDKFRPNRTIYNIYLESLVKTGNIGKAEEVFNQMLSNDSIGVNTRSSNSILSGYLSNGEYAKAEKIHVLMRQKKYDVEPQLVEKLDYALSLSRKVVKKPVSLKLSMVQREILVGLLLAGLRIESDEERKNHAVHFVFSEKLDTHTILKRHIYDQYHEWLASSFKAIDGSDDIPCQFFTVSHSYFGFYADQFWPKGQAVIPKLIHRWLSPRVLAYWYMFGGYRTSSGDILLKVKGSEEGAERIVKALKAKSLDCKVKMKGRVLWLGFLGSNSTWLWETIEPYVLDDLRDFPDAGGKSLERVSETSFASRSDSDDAASDFSDHDYS</sequence>
<proteinExistence type="predicted"/>
<keyword evidence="2" id="KW-1185">Reference proteome</keyword>
<accession>A0ACB7X6M8</accession>
<dbReference type="EMBL" id="CM037152">
    <property type="protein sequence ID" value="KAH7836264.1"/>
    <property type="molecule type" value="Genomic_DNA"/>
</dbReference>
<reference evidence="1 2" key="1">
    <citation type="journal article" date="2021" name="Hortic Res">
        <title>High-quality reference genome and annotation aids understanding of berry development for evergreen blueberry (Vaccinium darrowii).</title>
        <authorList>
            <person name="Yu J."/>
            <person name="Hulse-Kemp A.M."/>
            <person name="Babiker E."/>
            <person name="Staton M."/>
        </authorList>
    </citation>
    <scope>NUCLEOTIDE SEQUENCE [LARGE SCALE GENOMIC DNA]</scope>
    <source>
        <strain evidence="2">cv. NJ 8807/NJ 8810</strain>
        <tissue evidence="1">Young leaf</tissue>
    </source>
</reference>
<evidence type="ECO:0000313" key="2">
    <source>
        <dbReference type="Proteomes" id="UP000828048"/>
    </source>
</evidence>
<comment type="caution">
    <text evidence="1">The sequence shown here is derived from an EMBL/GenBank/DDBJ whole genome shotgun (WGS) entry which is preliminary data.</text>
</comment>
<name>A0ACB7X6M8_9ERIC</name>
<protein>
    <submittedName>
        <fullName evidence="1">Uncharacterized protein</fullName>
    </submittedName>
</protein>
<dbReference type="Proteomes" id="UP000828048">
    <property type="component" value="Chromosome 2"/>
</dbReference>
<evidence type="ECO:0000313" key="1">
    <source>
        <dbReference type="EMBL" id="KAH7836264.1"/>
    </source>
</evidence>